<dbReference type="EMBL" id="SSTD01010954">
    <property type="protein sequence ID" value="TYK11007.1"/>
    <property type="molecule type" value="Genomic_DNA"/>
</dbReference>
<comment type="caution">
    <text evidence="1">The sequence shown here is derived from an EMBL/GenBank/DDBJ whole genome shotgun (WGS) entry which is preliminary data.</text>
</comment>
<sequence length="177" mass="20658">MRKLKCKECTQGNRRQGKRYRRCMKKMKTSTVTPYVGHAVRTMLQMNFGFAVISVRNGSMGNLLCPSKKRMNSNWDSLVGVEGHLSTIGICLSYTDLMYHGELVSLYRGIERFVERTSSFPFEEATSSDPFHERTSSNSFTEDNEMLGMLHDYKFQLNMKKKRRRKVWRMTCRSILV</sequence>
<protein>
    <submittedName>
        <fullName evidence="1">Uncharacterized protein</fullName>
    </submittedName>
</protein>
<evidence type="ECO:0000313" key="1">
    <source>
        <dbReference type="EMBL" id="KAA0058974.1"/>
    </source>
</evidence>
<dbReference type="EMBL" id="SSTE01006658">
    <property type="protein sequence ID" value="KAA0058974.1"/>
    <property type="molecule type" value="Genomic_DNA"/>
</dbReference>
<accession>A0A5A7UV27</accession>
<dbReference type="AlphaFoldDB" id="A0A5A7UV27"/>
<dbReference type="Proteomes" id="UP000321947">
    <property type="component" value="Unassembled WGS sequence"/>
</dbReference>
<evidence type="ECO:0000313" key="2">
    <source>
        <dbReference type="EMBL" id="TYK11007.1"/>
    </source>
</evidence>
<evidence type="ECO:0000313" key="4">
    <source>
        <dbReference type="Proteomes" id="UP000321947"/>
    </source>
</evidence>
<proteinExistence type="predicted"/>
<gene>
    <name evidence="2" type="ORF">E5676_scaffold874G00450</name>
    <name evidence="1" type="ORF">E6C27_scaffold98G001610</name>
</gene>
<dbReference type="Proteomes" id="UP000321393">
    <property type="component" value="Unassembled WGS sequence"/>
</dbReference>
<reference evidence="3 4" key="1">
    <citation type="submission" date="2019-08" db="EMBL/GenBank/DDBJ databases">
        <title>Draft genome sequences of two oriental melons (Cucumis melo L. var makuwa).</title>
        <authorList>
            <person name="Kwon S.-Y."/>
        </authorList>
    </citation>
    <scope>NUCLEOTIDE SEQUENCE [LARGE SCALE GENOMIC DNA]</scope>
    <source>
        <strain evidence="4">cv. Chang Bougi</strain>
        <strain evidence="3">cv. SW 3</strain>
        <tissue evidence="1">Leaf</tissue>
    </source>
</reference>
<name>A0A5A7UV27_CUCMM</name>
<organism evidence="1 3">
    <name type="scientific">Cucumis melo var. makuwa</name>
    <name type="common">Oriental melon</name>
    <dbReference type="NCBI Taxonomy" id="1194695"/>
    <lineage>
        <taxon>Eukaryota</taxon>
        <taxon>Viridiplantae</taxon>
        <taxon>Streptophyta</taxon>
        <taxon>Embryophyta</taxon>
        <taxon>Tracheophyta</taxon>
        <taxon>Spermatophyta</taxon>
        <taxon>Magnoliopsida</taxon>
        <taxon>eudicotyledons</taxon>
        <taxon>Gunneridae</taxon>
        <taxon>Pentapetalae</taxon>
        <taxon>rosids</taxon>
        <taxon>fabids</taxon>
        <taxon>Cucurbitales</taxon>
        <taxon>Cucurbitaceae</taxon>
        <taxon>Benincaseae</taxon>
        <taxon>Cucumis</taxon>
    </lineage>
</organism>
<evidence type="ECO:0000313" key="3">
    <source>
        <dbReference type="Proteomes" id="UP000321393"/>
    </source>
</evidence>